<keyword evidence="2" id="KW-1185">Reference proteome</keyword>
<dbReference type="InterPro" id="IPR008878">
    <property type="entry name" value="Transposase_IS66_Orf2"/>
</dbReference>
<evidence type="ECO:0000313" key="1">
    <source>
        <dbReference type="EMBL" id="PIL41957.1"/>
    </source>
</evidence>
<accession>A0A2G8T7C2</accession>
<evidence type="ECO:0000313" key="2">
    <source>
        <dbReference type="Proteomes" id="UP000230390"/>
    </source>
</evidence>
<protein>
    <recommendedName>
        <fullName evidence="3">Transposase</fullName>
    </recommendedName>
</protein>
<evidence type="ECO:0008006" key="3">
    <source>
        <dbReference type="Google" id="ProtNLM"/>
    </source>
</evidence>
<reference evidence="1 2" key="1">
    <citation type="submission" date="2017-10" db="EMBL/GenBank/DDBJ databases">
        <title>Massilia psychrophilum sp. nov., a novel purple-pigmented bacterium isolated from Tianshan glacier, Xinjiang Municipality, China.</title>
        <authorList>
            <person name="Wang H."/>
        </authorList>
    </citation>
    <scope>NUCLEOTIDE SEQUENCE [LARGE SCALE GENOMIC DNA]</scope>
    <source>
        <strain evidence="1 2">JCM 30074</strain>
    </source>
</reference>
<dbReference type="Proteomes" id="UP000230390">
    <property type="component" value="Unassembled WGS sequence"/>
</dbReference>
<proteinExistence type="predicted"/>
<name>A0A2G8T7C2_9BURK</name>
<organism evidence="1 2">
    <name type="scientific">Massilia eurypsychrophila</name>
    <dbReference type="NCBI Taxonomy" id="1485217"/>
    <lineage>
        <taxon>Bacteria</taxon>
        <taxon>Pseudomonadati</taxon>
        <taxon>Pseudomonadota</taxon>
        <taxon>Betaproteobacteria</taxon>
        <taxon>Burkholderiales</taxon>
        <taxon>Oxalobacteraceae</taxon>
        <taxon>Telluria group</taxon>
        <taxon>Massilia</taxon>
    </lineage>
</organism>
<dbReference type="EMBL" id="PDOC01000052">
    <property type="protein sequence ID" value="PIL41957.1"/>
    <property type="molecule type" value="Genomic_DNA"/>
</dbReference>
<gene>
    <name evidence="1" type="ORF">CR105_26860</name>
</gene>
<dbReference type="AlphaFoldDB" id="A0A2G8T7C2"/>
<sequence>MRQNLWICLRRLHRGQFVWPQAHETSWQLTDEQWQWLIAGVDWQRLVAPAPAQWQL</sequence>
<comment type="caution">
    <text evidence="1">The sequence shown here is derived from an EMBL/GenBank/DDBJ whole genome shotgun (WGS) entry which is preliminary data.</text>
</comment>
<dbReference type="Pfam" id="PF05717">
    <property type="entry name" value="TnpB_IS66"/>
    <property type="match status" value="1"/>
</dbReference>